<keyword evidence="8 9" id="KW-0067">ATP-binding</keyword>
<proteinExistence type="inferred from homology"/>
<dbReference type="PANTHER" id="PTHR14456:SF2">
    <property type="entry name" value="INOSITOL-PENTAKISPHOSPHATE 2-KINASE"/>
    <property type="match status" value="1"/>
</dbReference>
<evidence type="ECO:0000256" key="6">
    <source>
        <dbReference type="ARBA" id="ARBA00022741"/>
    </source>
</evidence>
<evidence type="ECO:0000313" key="10">
    <source>
        <dbReference type="EMBL" id="PMD21089.1"/>
    </source>
</evidence>
<dbReference type="GO" id="GO:0035299">
    <property type="term" value="F:inositol-1,3,4,5,6-pentakisphosphate 2-kinase activity"/>
    <property type="evidence" value="ECO:0007669"/>
    <property type="project" value="UniProtKB-EC"/>
</dbReference>
<gene>
    <name evidence="10" type="ORF">NA56DRAFT_670960</name>
</gene>
<accession>A0A2J6Q4A8</accession>
<dbReference type="AlphaFoldDB" id="A0A2J6Q4A8"/>
<keyword evidence="11" id="KW-1185">Reference proteome</keyword>
<evidence type="ECO:0000256" key="7">
    <source>
        <dbReference type="ARBA" id="ARBA00022777"/>
    </source>
</evidence>
<comment type="similarity">
    <text evidence="2">Belongs to the IPK1 type 1 family.</text>
</comment>
<dbReference type="GO" id="GO:0032958">
    <property type="term" value="P:inositol phosphate biosynthetic process"/>
    <property type="evidence" value="ECO:0007669"/>
    <property type="project" value="TreeGrafter"/>
</dbReference>
<dbReference type="STRING" id="1745343.A0A2J6Q4A8"/>
<dbReference type="Pfam" id="PF06090">
    <property type="entry name" value="Ins_P5_2-kin"/>
    <property type="match status" value="2"/>
</dbReference>
<comment type="domain">
    <text evidence="9">The EXKPK motif is conserved in inositol-pentakisphosphate 2-kinases of both family 1 and 2.</text>
</comment>
<protein>
    <recommendedName>
        <fullName evidence="4 9">Inositol-pentakisphosphate 2-kinase</fullName>
        <ecNumber evidence="3 9">2.7.1.158</ecNumber>
    </recommendedName>
</protein>
<keyword evidence="7 9" id="KW-0418">Kinase</keyword>
<keyword evidence="6 9" id="KW-0547">Nucleotide-binding</keyword>
<dbReference type="EC" id="2.7.1.158" evidence="3 9"/>
<evidence type="ECO:0000256" key="3">
    <source>
        <dbReference type="ARBA" id="ARBA00012023"/>
    </source>
</evidence>
<dbReference type="GO" id="GO:0005634">
    <property type="term" value="C:nucleus"/>
    <property type="evidence" value="ECO:0007669"/>
    <property type="project" value="TreeGrafter"/>
</dbReference>
<comment type="function">
    <text evidence="9">Phosphorylates Ins(1,3,4,5,6)P5 at position 2 to form Ins(1,2,3,4,5,6)P6 (InsP6 or phytate).</text>
</comment>
<evidence type="ECO:0000256" key="8">
    <source>
        <dbReference type="ARBA" id="ARBA00022840"/>
    </source>
</evidence>
<dbReference type="EMBL" id="KZ613482">
    <property type="protein sequence ID" value="PMD21089.1"/>
    <property type="molecule type" value="Genomic_DNA"/>
</dbReference>
<evidence type="ECO:0000256" key="2">
    <source>
        <dbReference type="ARBA" id="ARBA00008305"/>
    </source>
</evidence>
<sequence length="372" mass="42166">MTAAKIPSISGDTGLTYLAEGAANIVYRFEIRHPTPPPSQLEEYGEGTPPPTEIESDFDEKGDGFDYRAFTPFQPLSLSHSGITTDVTLDKLLRLRKGLSTTLPVSVTQEAWERVIAPLFLPTEIVQQSLVRLESRVIHDLNTKLQHWEQDPADAQNPRPSIRRGIYLADDEFGLLFKPKWLIQSPSAPKNAVRCRQCARFARANAELARENESLKKVWCPLELSMNESRRLAQILFPPEERDEMFPRFQSWLSSNTLLPRLRQLQKALDPIGVLENDKNNDMFRAAMTLRDCSVFVRFPATVADDHLIEARIGDLDLKSPNKAQYWKDIENSLINGGWYTGTEKAEDRQPLTCQLSPKGEDAMRAFLLSQS</sequence>
<dbReference type="PANTHER" id="PTHR14456">
    <property type="entry name" value="INOSITOL POLYPHOSPHATE KINASE 1"/>
    <property type="match status" value="1"/>
</dbReference>
<dbReference type="InterPro" id="IPR009286">
    <property type="entry name" value="Ins_P5_2-kin"/>
</dbReference>
<evidence type="ECO:0000256" key="9">
    <source>
        <dbReference type="RuleBase" id="RU364126"/>
    </source>
</evidence>
<evidence type="ECO:0000256" key="1">
    <source>
        <dbReference type="ARBA" id="ARBA00003979"/>
    </source>
</evidence>
<name>A0A2J6Q4A8_9HELO</name>
<evidence type="ECO:0000313" key="11">
    <source>
        <dbReference type="Proteomes" id="UP000235672"/>
    </source>
</evidence>
<evidence type="ECO:0000256" key="4">
    <source>
        <dbReference type="ARBA" id="ARBA00014846"/>
    </source>
</evidence>
<dbReference type="OrthoDB" id="272370at2759"/>
<keyword evidence="5 9" id="KW-0808">Transferase</keyword>
<comment type="catalytic activity">
    <reaction evidence="9">
        <text>1D-myo-inositol 1,3,4,5,6-pentakisphosphate + ATP = 1D-myo-inositol hexakisphosphate + ADP + H(+)</text>
        <dbReference type="Rhea" id="RHEA:20313"/>
        <dbReference type="ChEBI" id="CHEBI:15378"/>
        <dbReference type="ChEBI" id="CHEBI:30616"/>
        <dbReference type="ChEBI" id="CHEBI:57733"/>
        <dbReference type="ChEBI" id="CHEBI:58130"/>
        <dbReference type="ChEBI" id="CHEBI:456216"/>
        <dbReference type="EC" id="2.7.1.158"/>
    </reaction>
</comment>
<dbReference type="Proteomes" id="UP000235672">
    <property type="component" value="Unassembled WGS sequence"/>
</dbReference>
<organism evidence="10 11">
    <name type="scientific">Hyaloscypha hepaticicola</name>
    <dbReference type="NCBI Taxonomy" id="2082293"/>
    <lineage>
        <taxon>Eukaryota</taxon>
        <taxon>Fungi</taxon>
        <taxon>Dikarya</taxon>
        <taxon>Ascomycota</taxon>
        <taxon>Pezizomycotina</taxon>
        <taxon>Leotiomycetes</taxon>
        <taxon>Helotiales</taxon>
        <taxon>Hyaloscyphaceae</taxon>
        <taxon>Hyaloscypha</taxon>
    </lineage>
</organism>
<evidence type="ECO:0000256" key="5">
    <source>
        <dbReference type="ARBA" id="ARBA00022679"/>
    </source>
</evidence>
<reference evidence="10 11" key="1">
    <citation type="submission" date="2016-05" db="EMBL/GenBank/DDBJ databases">
        <title>A degradative enzymes factory behind the ericoid mycorrhizal symbiosis.</title>
        <authorList>
            <consortium name="DOE Joint Genome Institute"/>
            <person name="Martino E."/>
            <person name="Morin E."/>
            <person name="Grelet G."/>
            <person name="Kuo A."/>
            <person name="Kohler A."/>
            <person name="Daghino S."/>
            <person name="Barry K."/>
            <person name="Choi C."/>
            <person name="Cichocki N."/>
            <person name="Clum A."/>
            <person name="Copeland A."/>
            <person name="Hainaut M."/>
            <person name="Haridas S."/>
            <person name="Labutti K."/>
            <person name="Lindquist E."/>
            <person name="Lipzen A."/>
            <person name="Khouja H.-R."/>
            <person name="Murat C."/>
            <person name="Ohm R."/>
            <person name="Olson A."/>
            <person name="Spatafora J."/>
            <person name="Veneault-Fourrey C."/>
            <person name="Henrissat B."/>
            <person name="Grigoriev I."/>
            <person name="Martin F."/>
            <person name="Perotto S."/>
        </authorList>
    </citation>
    <scope>NUCLEOTIDE SEQUENCE [LARGE SCALE GENOMIC DNA]</scope>
    <source>
        <strain evidence="10 11">UAMH 7357</strain>
    </source>
</reference>
<comment type="function">
    <text evidence="1">Has kinase activity and phosphorylates inositol-1,3,4,5,6-pentakisphosphate (Ins(1,3,4,5,6)P5) to produce 1,2,3,4,5,6-hexakisphosphate (InsP6), also known as phytate.</text>
</comment>
<dbReference type="GO" id="GO:0005524">
    <property type="term" value="F:ATP binding"/>
    <property type="evidence" value="ECO:0007669"/>
    <property type="project" value="UniProtKB-KW"/>
</dbReference>